<protein>
    <submittedName>
        <fullName evidence="2">Uncharacterized protein</fullName>
    </submittedName>
</protein>
<keyword evidence="3" id="KW-1185">Reference proteome</keyword>
<dbReference type="RefSeq" id="XP_028467456.1">
    <property type="nucleotide sequence ID" value="XM_028611535.1"/>
</dbReference>
<gene>
    <name evidence="2" type="ORF">SODALDRAFT_331761</name>
</gene>
<evidence type="ECO:0000313" key="3">
    <source>
        <dbReference type="Proteomes" id="UP000272025"/>
    </source>
</evidence>
<evidence type="ECO:0000313" key="2">
    <source>
        <dbReference type="EMBL" id="ROT39650.1"/>
    </source>
</evidence>
<organism evidence="2 3">
    <name type="scientific">Sodiomyces alkalinus (strain CBS 110278 / VKM F-3762 / F11)</name>
    <name type="common">Alkaliphilic filamentous fungus</name>
    <dbReference type="NCBI Taxonomy" id="1314773"/>
    <lineage>
        <taxon>Eukaryota</taxon>
        <taxon>Fungi</taxon>
        <taxon>Dikarya</taxon>
        <taxon>Ascomycota</taxon>
        <taxon>Pezizomycotina</taxon>
        <taxon>Sordariomycetes</taxon>
        <taxon>Hypocreomycetidae</taxon>
        <taxon>Glomerellales</taxon>
        <taxon>Plectosphaerellaceae</taxon>
        <taxon>Sodiomyces</taxon>
    </lineage>
</organism>
<accession>A0A3N2PYQ4</accession>
<dbReference type="GeneID" id="39580013"/>
<feature type="compositionally biased region" description="Basic and acidic residues" evidence="1">
    <location>
        <begin position="1"/>
        <end position="12"/>
    </location>
</feature>
<dbReference type="EMBL" id="ML119053">
    <property type="protein sequence ID" value="ROT39650.1"/>
    <property type="molecule type" value="Genomic_DNA"/>
</dbReference>
<dbReference type="Proteomes" id="UP000272025">
    <property type="component" value="Unassembled WGS sequence"/>
</dbReference>
<dbReference type="AlphaFoldDB" id="A0A3N2PYQ4"/>
<proteinExistence type="predicted"/>
<feature type="compositionally biased region" description="Polar residues" evidence="1">
    <location>
        <begin position="29"/>
        <end position="38"/>
    </location>
</feature>
<sequence length="59" mass="6235">MTSRQRDRKSETTHCSNGTSPDLAGQYATIGTSTNSRPTSRHPLAAKGLMSPPSTALTC</sequence>
<feature type="region of interest" description="Disordered" evidence="1">
    <location>
        <begin position="1"/>
        <end position="59"/>
    </location>
</feature>
<reference evidence="2 3" key="1">
    <citation type="journal article" date="2018" name="Mol. Ecol.">
        <title>The obligate alkalophilic soda-lake fungus Sodiomyces alkalinus has shifted to a protein diet.</title>
        <authorList>
            <person name="Grum-Grzhimaylo A.A."/>
            <person name="Falkoski D.L."/>
            <person name="van den Heuvel J."/>
            <person name="Valero-Jimenez C.A."/>
            <person name="Min B."/>
            <person name="Choi I.G."/>
            <person name="Lipzen A."/>
            <person name="Daum C.G."/>
            <person name="Aanen D.K."/>
            <person name="Tsang A."/>
            <person name="Henrissat B."/>
            <person name="Bilanenko E.N."/>
            <person name="de Vries R.P."/>
            <person name="van Kan J.A.L."/>
            <person name="Grigoriev I.V."/>
            <person name="Debets A.J.M."/>
        </authorList>
    </citation>
    <scope>NUCLEOTIDE SEQUENCE [LARGE SCALE GENOMIC DNA]</scope>
    <source>
        <strain evidence="2 3">F11</strain>
    </source>
</reference>
<evidence type="ECO:0000256" key="1">
    <source>
        <dbReference type="SAM" id="MobiDB-lite"/>
    </source>
</evidence>
<name>A0A3N2PYQ4_SODAK</name>